<dbReference type="InterPro" id="IPR005162">
    <property type="entry name" value="Retrotrans_gag_dom"/>
</dbReference>
<dbReference type="PANTHER" id="PTHR33223:SF6">
    <property type="entry name" value="CCHC-TYPE DOMAIN-CONTAINING PROTEIN"/>
    <property type="match status" value="1"/>
</dbReference>
<dbReference type="Proteomes" id="UP001154282">
    <property type="component" value="Unassembled WGS sequence"/>
</dbReference>
<reference evidence="2" key="1">
    <citation type="submission" date="2022-08" db="EMBL/GenBank/DDBJ databases">
        <authorList>
            <person name="Gutierrez-Valencia J."/>
        </authorList>
    </citation>
    <scope>NUCLEOTIDE SEQUENCE</scope>
</reference>
<evidence type="ECO:0000259" key="1">
    <source>
        <dbReference type="Pfam" id="PF03732"/>
    </source>
</evidence>
<gene>
    <name evidence="2" type="ORF">LITE_LOCUS12210</name>
</gene>
<sequence length="182" mass="21238">MEERVARLEADFRELMTTQATVLREMQESFAAMNARFDQIAQPAPRINEGARVNQRNQPQAPRMKIEFPKFNGVDDPTVWICRAEQFFTYCQTPEEEKVLVASINLEGEAQLWLQVQREGGQELTWEEFKRDMHTRFGPTQFEDFFGDLTKLQQEGTVRDYQTQFEKLLVRAGNLTQAQQAI</sequence>
<proteinExistence type="predicted"/>
<dbReference type="AlphaFoldDB" id="A0AAV0J1M6"/>
<dbReference type="PANTHER" id="PTHR33223">
    <property type="entry name" value="CCHC-TYPE DOMAIN-CONTAINING PROTEIN"/>
    <property type="match status" value="1"/>
</dbReference>
<evidence type="ECO:0000313" key="3">
    <source>
        <dbReference type="Proteomes" id="UP001154282"/>
    </source>
</evidence>
<accession>A0AAV0J1M6</accession>
<dbReference type="EMBL" id="CAMGYJ010000004">
    <property type="protein sequence ID" value="CAI0403805.1"/>
    <property type="molecule type" value="Genomic_DNA"/>
</dbReference>
<protein>
    <recommendedName>
        <fullName evidence="1">Retrotransposon gag domain-containing protein</fullName>
    </recommendedName>
</protein>
<evidence type="ECO:0000313" key="2">
    <source>
        <dbReference type="EMBL" id="CAI0403805.1"/>
    </source>
</evidence>
<feature type="domain" description="Retrotransposon gag" evidence="1">
    <location>
        <begin position="101"/>
        <end position="177"/>
    </location>
</feature>
<keyword evidence="3" id="KW-1185">Reference proteome</keyword>
<organism evidence="2 3">
    <name type="scientific">Linum tenue</name>
    <dbReference type="NCBI Taxonomy" id="586396"/>
    <lineage>
        <taxon>Eukaryota</taxon>
        <taxon>Viridiplantae</taxon>
        <taxon>Streptophyta</taxon>
        <taxon>Embryophyta</taxon>
        <taxon>Tracheophyta</taxon>
        <taxon>Spermatophyta</taxon>
        <taxon>Magnoliopsida</taxon>
        <taxon>eudicotyledons</taxon>
        <taxon>Gunneridae</taxon>
        <taxon>Pentapetalae</taxon>
        <taxon>rosids</taxon>
        <taxon>fabids</taxon>
        <taxon>Malpighiales</taxon>
        <taxon>Linaceae</taxon>
        <taxon>Linum</taxon>
    </lineage>
</organism>
<name>A0AAV0J1M6_9ROSI</name>
<dbReference type="Pfam" id="PF03732">
    <property type="entry name" value="Retrotrans_gag"/>
    <property type="match status" value="1"/>
</dbReference>
<comment type="caution">
    <text evidence="2">The sequence shown here is derived from an EMBL/GenBank/DDBJ whole genome shotgun (WGS) entry which is preliminary data.</text>
</comment>